<gene>
    <name evidence="3" type="ORF">CDAR_253141</name>
</gene>
<dbReference type="Proteomes" id="UP001054837">
    <property type="component" value="Unassembled WGS sequence"/>
</dbReference>
<comment type="caution">
    <text evidence="3">The sequence shown here is derived from an EMBL/GenBank/DDBJ whole genome shotgun (WGS) entry which is preliminary data.</text>
</comment>
<protein>
    <recommendedName>
        <fullName evidence="5">Secreted protein</fullName>
    </recommendedName>
</protein>
<evidence type="ECO:0000256" key="2">
    <source>
        <dbReference type="SAM" id="SignalP"/>
    </source>
</evidence>
<feature type="chain" id="PRO_5043764018" description="Secreted protein" evidence="2">
    <location>
        <begin position="28"/>
        <end position="95"/>
    </location>
</feature>
<evidence type="ECO:0000313" key="3">
    <source>
        <dbReference type="EMBL" id="GIY17561.1"/>
    </source>
</evidence>
<keyword evidence="4" id="KW-1185">Reference proteome</keyword>
<feature type="region of interest" description="Disordered" evidence="1">
    <location>
        <begin position="60"/>
        <end position="79"/>
    </location>
</feature>
<evidence type="ECO:0000256" key="1">
    <source>
        <dbReference type="SAM" id="MobiDB-lite"/>
    </source>
</evidence>
<name>A0AAV4RB78_9ARAC</name>
<organism evidence="3 4">
    <name type="scientific">Caerostris darwini</name>
    <dbReference type="NCBI Taxonomy" id="1538125"/>
    <lineage>
        <taxon>Eukaryota</taxon>
        <taxon>Metazoa</taxon>
        <taxon>Ecdysozoa</taxon>
        <taxon>Arthropoda</taxon>
        <taxon>Chelicerata</taxon>
        <taxon>Arachnida</taxon>
        <taxon>Araneae</taxon>
        <taxon>Araneomorphae</taxon>
        <taxon>Entelegynae</taxon>
        <taxon>Araneoidea</taxon>
        <taxon>Araneidae</taxon>
        <taxon>Caerostris</taxon>
    </lineage>
</organism>
<keyword evidence="2" id="KW-0732">Signal</keyword>
<evidence type="ECO:0008006" key="5">
    <source>
        <dbReference type="Google" id="ProtNLM"/>
    </source>
</evidence>
<sequence length="95" mass="10540">MAFLHNPSVSCLMLRLRSVSCLSLAMANNKERPQNTFPTLSNPLIGTQHAEVREHGYGLSFRAEHHPPPNGHSFGQGQRIGMRGLARDSRVGRHV</sequence>
<evidence type="ECO:0000313" key="4">
    <source>
        <dbReference type="Proteomes" id="UP001054837"/>
    </source>
</evidence>
<feature type="signal peptide" evidence="2">
    <location>
        <begin position="1"/>
        <end position="27"/>
    </location>
</feature>
<dbReference type="EMBL" id="BPLQ01005810">
    <property type="protein sequence ID" value="GIY17561.1"/>
    <property type="molecule type" value="Genomic_DNA"/>
</dbReference>
<dbReference type="AlphaFoldDB" id="A0AAV4RB78"/>
<reference evidence="3 4" key="1">
    <citation type="submission" date="2021-06" db="EMBL/GenBank/DDBJ databases">
        <title>Caerostris darwini draft genome.</title>
        <authorList>
            <person name="Kono N."/>
            <person name="Arakawa K."/>
        </authorList>
    </citation>
    <scope>NUCLEOTIDE SEQUENCE [LARGE SCALE GENOMIC DNA]</scope>
</reference>
<accession>A0AAV4RB78</accession>
<proteinExistence type="predicted"/>